<dbReference type="GeneID" id="66081632"/>
<dbReference type="Proteomes" id="UP001049176">
    <property type="component" value="Chromosome 8"/>
</dbReference>
<dbReference type="EMBL" id="CM032188">
    <property type="protein sequence ID" value="KAG7088578.1"/>
    <property type="molecule type" value="Genomic_DNA"/>
</dbReference>
<dbReference type="KEGG" id="more:E1B28_012557"/>
<sequence>MKECLITPLVMNPPDVVDVVKMQDFSDVQVLYTTPRLCKALEFDDPDCGKVDVEADGMLGEVEPEDGEYAVDGDTVDDAEVVMISPQEDECLPFLFSQRLPSPVSQLPRNHPYLRPRARKLIQECLV</sequence>
<dbReference type="RefSeq" id="XP_043005049.1">
    <property type="nucleotide sequence ID" value="XM_043157681.1"/>
</dbReference>
<organism evidence="1 2">
    <name type="scientific">Marasmius oreades</name>
    <name type="common">fairy-ring Marasmius</name>
    <dbReference type="NCBI Taxonomy" id="181124"/>
    <lineage>
        <taxon>Eukaryota</taxon>
        <taxon>Fungi</taxon>
        <taxon>Dikarya</taxon>
        <taxon>Basidiomycota</taxon>
        <taxon>Agaricomycotina</taxon>
        <taxon>Agaricomycetes</taxon>
        <taxon>Agaricomycetidae</taxon>
        <taxon>Agaricales</taxon>
        <taxon>Marasmiineae</taxon>
        <taxon>Marasmiaceae</taxon>
        <taxon>Marasmius</taxon>
    </lineage>
</organism>
<comment type="caution">
    <text evidence="1">The sequence shown here is derived from an EMBL/GenBank/DDBJ whole genome shotgun (WGS) entry which is preliminary data.</text>
</comment>
<reference evidence="1" key="1">
    <citation type="journal article" date="2021" name="Genome Biol. Evol.">
        <title>The assembled and annotated genome of the fairy-ring fungus Marasmius oreades.</title>
        <authorList>
            <person name="Hiltunen M."/>
            <person name="Ament-Velasquez S.L."/>
            <person name="Johannesson H."/>
        </authorList>
    </citation>
    <scope>NUCLEOTIDE SEQUENCE</scope>
    <source>
        <strain evidence="1">03SP1</strain>
    </source>
</reference>
<accession>A0A9P7UNU1</accession>
<protein>
    <submittedName>
        <fullName evidence="1">Uncharacterized protein</fullName>
    </submittedName>
</protein>
<name>A0A9P7UNU1_9AGAR</name>
<evidence type="ECO:0000313" key="2">
    <source>
        <dbReference type="Proteomes" id="UP001049176"/>
    </source>
</evidence>
<evidence type="ECO:0000313" key="1">
    <source>
        <dbReference type="EMBL" id="KAG7088578.1"/>
    </source>
</evidence>
<proteinExistence type="predicted"/>
<gene>
    <name evidence="1" type="ORF">E1B28_012557</name>
</gene>
<keyword evidence="2" id="KW-1185">Reference proteome</keyword>
<dbReference type="AlphaFoldDB" id="A0A9P7UNU1"/>